<gene>
    <name evidence="18" type="ORF">OFUS_LOCUS21658</name>
</gene>
<dbReference type="PROSITE" id="PS50011">
    <property type="entry name" value="PROTEIN_KINASE_DOM"/>
    <property type="match status" value="1"/>
</dbReference>
<evidence type="ECO:0000256" key="3">
    <source>
        <dbReference type="ARBA" id="ARBA00022527"/>
    </source>
</evidence>
<dbReference type="GO" id="GO:0004694">
    <property type="term" value="F:eukaryotic translation initiation factor 2alpha kinase activity"/>
    <property type="evidence" value="ECO:0007669"/>
    <property type="project" value="TreeGrafter"/>
</dbReference>
<keyword evidence="7" id="KW-0418">Kinase</keyword>
<dbReference type="SUPFAM" id="SSF56112">
    <property type="entry name" value="Protein kinase-like (PK-like)"/>
    <property type="match status" value="1"/>
</dbReference>
<keyword evidence="13" id="KW-0834">Unfolded protein response</keyword>
<keyword evidence="6" id="KW-0547">Nucleotide-binding</keyword>
<dbReference type="InterPro" id="IPR000719">
    <property type="entry name" value="Prot_kinase_dom"/>
</dbReference>
<dbReference type="PROSITE" id="PS00108">
    <property type="entry name" value="PROTEIN_KINASE_ST"/>
    <property type="match status" value="1"/>
</dbReference>
<dbReference type="Gene3D" id="1.10.510.10">
    <property type="entry name" value="Transferase(Phosphotransferase) domain 1"/>
    <property type="match status" value="1"/>
</dbReference>
<comment type="similarity">
    <text evidence="14">Belongs to the protein kinase superfamily. Ser/Thr protein kinase family. GCN2 subfamily.</text>
</comment>
<dbReference type="AlphaFoldDB" id="A0A8J1XUM8"/>
<comment type="subcellular location">
    <subcellularLocation>
        <location evidence="1">Endoplasmic reticulum membrane</location>
        <topology evidence="1">Single-pass type I membrane protein</topology>
    </subcellularLocation>
</comment>
<dbReference type="GO" id="GO:0005634">
    <property type="term" value="C:nucleus"/>
    <property type="evidence" value="ECO:0007669"/>
    <property type="project" value="TreeGrafter"/>
</dbReference>
<evidence type="ECO:0000313" key="18">
    <source>
        <dbReference type="EMBL" id="CAH1797366.1"/>
    </source>
</evidence>
<dbReference type="Proteomes" id="UP000749559">
    <property type="component" value="Unassembled WGS sequence"/>
</dbReference>
<accession>A0A8J1XUM8</accession>
<evidence type="ECO:0000313" key="19">
    <source>
        <dbReference type="Proteomes" id="UP000749559"/>
    </source>
</evidence>
<keyword evidence="12" id="KW-0325">Glycoprotein</keyword>
<dbReference type="OrthoDB" id="341578at2759"/>
<dbReference type="PROSITE" id="PS00107">
    <property type="entry name" value="PROTEIN_KINASE_ATP"/>
    <property type="match status" value="1"/>
</dbReference>
<evidence type="ECO:0000256" key="16">
    <source>
        <dbReference type="SAM" id="MobiDB-lite"/>
    </source>
</evidence>
<evidence type="ECO:0000256" key="11">
    <source>
        <dbReference type="ARBA" id="ARBA00023016"/>
    </source>
</evidence>
<dbReference type="Pfam" id="PF00069">
    <property type="entry name" value="Pkinase"/>
    <property type="match status" value="2"/>
</dbReference>
<sequence length="1184" mass="132136">MHAIKLGGWLVSVATLLAANSGGTDPSGPVPPSCPSSKSDETSSRFKLLVSTLDGRVSSLDIANYGNLEWSIEADAAPLLSSSISKNLEIKRNGINVRLIPALDGGLYQFDGDSIEPVPFTADTLLSSSFRFTDESVIVGNRETLTFGIDATDGQLRYVCSPSGCQTVGNDIVEDSDDILVIKRNSQTIRAVEMRTGGEKWNFSVGEHEVSFLPGSFEPVHSYSSKTQTSGIIDAGVKVTTQEAATSSSDVKPAVPNVEEVKVNKVLGNSREVIESEDDDATIISCTAEINDDDDDDSNESAKPHPAPEPLTPKSGVIKILVPKGLILFVNKDNPHDIIWQHTFDSPIANAWALIGNELEDVSLFDDRHIPALTTDEDEQEERHPPPLLYIGNHLNQLYVQPSVQFEKEVATVAEAAAKQGKLLQIPSIKWKPYIATAPSRTPILNTNSRALIDYEKVERENKTETALITHNEMDYPYDNGCYLFGDFTPTTRLDEIETKGNDTRYNGDTFDTIIAVTLWNWWKEVLAISLCSSIVMHLFLTRIMVKYRRGVLKKLISEEESMEQEGVKVSEFGDMVLRQTSLSEASEPATPFTSRYETDFHQVHCLGKGGFGVVYEAINKLDDCRYAIKRVQLPASKTAEEKVKREVKALAKLEHIGIVRYYQAWFESPPQGWQEGRDKDMEDSECLTPTPCNSIRDNTSSVVPNYLNMDFNPLKPFGGQMDTQDLLQDTLDKHENSSYGFVPHKNLPSDESGSFSLGTPANQCQCDNEDSLDIQFTSINSESQTQSGSPFKQYRTPANDCKCENEDSFDVEFINSNSQTQSGGSKPYIRHLASDISESFNIVFEDSGCKDKSRDSQHSNDKVHLESSMEPSNTDSSEGLSTISQDIIVSNTKRSYTNNNSDSLKNIVIDQTKEDSGLLQPMNGITNTWTKSLADVAPKCQHQLQPNLYLYIQMQLCKRETLKDWLNARTLNRDKFELLDIFDQILQAVGYVHDSGLMHRDLKPSNIFFSLDGTVKVGDFGLVTALDEEIQRHSGVEKGSMKKHTDQVGTQLYMSREQMAGKSYDYKVDIFSLGMIFFELFYPFSTQMERVSTLVKVKNSLFPSRFVMELPEEYNFAKWLLSKDPKDRPSTHDIMSHQLMEAFEAQRPKKRFRRRTASSSSSGSLVGLNLETCKPDTISESLG</sequence>
<dbReference type="GO" id="GO:0006986">
    <property type="term" value="P:response to unfolded protein"/>
    <property type="evidence" value="ECO:0007669"/>
    <property type="project" value="UniProtKB-KW"/>
</dbReference>
<dbReference type="Gene3D" id="2.130.10.10">
    <property type="entry name" value="YVTN repeat-like/Quinoprotein amine dehydrogenase"/>
    <property type="match status" value="1"/>
</dbReference>
<dbReference type="EC" id="2.7.11.1" evidence="2"/>
<dbReference type="SMART" id="SM00220">
    <property type="entry name" value="S_TKc"/>
    <property type="match status" value="1"/>
</dbReference>
<evidence type="ECO:0000256" key="10">
    <source>
        <dbReference type="ARBA" id="ARBA00022845"/>
    </source>
</evidence>
<dbReference type="InterPro" id="IPR050339">
    <property type="entry name" value="CC_SR_Kinase"/>
</dbReference>
<feature type="compositionally biased region" description="Acidic residues" evidence="16">
    <location>
        <begin position="290"/>
        <end position="299"/>
    </location>
</feature>
<dbReference type="InterPro" id="IPR011047">
    <property type="entry name" value="Quinoprotein_ADH-like_sf"/>
</dbReference>
<dbReference type="InterPro" id="IPR015943">
    <property type="entry name" value="WD40/YVTN_repeat-like_dom_sf"/>
</dbReference>
<dbReference type="PANTHER" id="PTHR11042">
    <property type="entry name" value="EUKARYOTIC TRANSLATION INITIATION FACTOR 2-ALPHA KINASE EIF2-ALPHA KINASE -RELATED"/>
    <property type="match status" value="1"/>
</dbReference>
<protein>
    <recommendedName>
        <fullName evidence="2">non-specific serine/threonine protein kinase</fullName>
        <ecNumber evidence="2">2.7.11.1</ecNumber>
    </recommendedName>
    <alternativeName>
        <fullName evidence="15">PRKR-like endoplasmic reticulum kinase</fullName>
    </alternativeName>
</protein>
<evidence type="ECO:0000256" key="6">
    <source>
        <dbReference type="ARBA" id="ARBA00022741"/>
    </source>
</evidence>
<reference evidence="18" key="1">
    <citation type="submission" date="2022-03" db="EMBL/GenBank/DDBJ databases">
        <authorList>
            <person name="Martin C."/>
        </authorList>
    </citation>
    <scope>NUCLEOTIDE SEQUENCE</scope>
</reference>
<keyword evidence="17" id="KW-0732">Signal</keyword>
<keyword evidence="11" id="KW-0346">Stress response</keyword>
<evidence type="ECO:0000256" key="9">
    <source>
        <dbReference type="ARBA" id="ARBA00022840"/>
    </source>
</evidence>
<evidence type="ECO:0000256" key="12">
    <source>
        <dbReference type="ARBA" id="ARBA00023180"/>
    </source>
</evidence>
<evidence type="ECO:0000256" key="14">
    <source>
        <dbReference type="ARBA" id="ARBA00037982"/>
    </source>
</evidence>
<feature type="compositionally biased region" description="Basic and acidic residues" evidence="16">
    <location>
        <begin position="849"/>
        <end position="868"/>
    </location>
</feature>
<dbReference type="GO" id="GO:0005524">
    <property type="term" value="F:ATP binding"/>
    <property type="evidence" value="ECO:0007669"/>
    <property type="project" value="UniProtKB-UniRule"/>
</dbReference>
<dbReference type="EMBL" id="CAIIXF020000010">
    <property type="protein sequence ID" value="CAH1797366.1"/>
    <property type="molecule type" value="Genomic_DNA"/>
</dbReference>
<keyword evidence="3" id="KW-0723">Serine/threonine-protein kinase</keyword>
<feature type="region of interest" description="Disordered" evidence="16">
    <location>
        <begin position="849"/>
        <end position="882"/>
    </location>
</feature>
<feature type="region of interest" description="Disordered" evidence="16">
    <location>
        <begin position="21"/>
        <end position="41"/>
    </location>
</feature>
<evidence type="ECO:0000256" key="1">
    <source>
        <dbReference type="ARBA" id="ARBA00004115"/>
    </source>
</evidence>
<keyword evidence="19" id="KW-1185">Reference proteome</keyword>
<dbReference type="Gene3D" id="3.30.200.20">
    <property type="entry name" value="Phosphorylase Kinase, domain 1"/>
    <property type="match status" value="1"/>
</dbReference>
<dbReference type="PANTHER" id="PTHR11042:SF91">
    <property type="entry name" value="EUKARYOTIC TRANSLATION INITIATION FACTOR 2-ALPHA KINASE"/>
    <property type="match status" value="1"/>
</dbReference>
<proteinExistence type="inferred from homology"/>
<evidence type="ECO:0000256" key="13">
    <source>
        <dbReference type="ARBA" id="ARBA00023230"/>
    </source>
</evidence>
<keyword evidence="8" id="KW-0256">Endoplasmic reticulum</keyword>
<keyword evidence="9" id="KW-0067">ATP-binding</keyword>
<feature type="signal peptide" evidence="17">
    <location>
        <begin position="1"/>
        <end position="18"/>
    </location>
</feature>
<evidence type="ECO:0000256" key="4">
    <source>
        <dbReference type="ARBA" id="ARBA00022553"/>
    </source>
</evidence>
<evidence type="ECO:0000256" key="5">
    <source>
        <dbReference type="ARBA" id="ARBA00022679"/>
    </source>
</evidence>
<organism evidence="18 19">
    <name type="scientific">Owenia fusiformis</name>
    <name type="common">Polychaete worm</name>
    <dbReference type="NCBI Taxonomy" id="6347"/>
    <lineage>
        <taxon>Eukaryota</taxon>
        <taxon>Metazoa</taxon>
        <taxon>Spiralia</taxon>
        <taxon>Lophotrochozoa</taxon>
        <taxon>Annelida</taxon>
        <taxon>Polychaeta</taxon>
        <taxon>Sedentaria</taxon>
        <taxon>Canalipalpata</taxon>
        <taxon>Sabellida</taxon>
        <taxon>Oweniida</taxon>
        <taxon>Oweniidae</taxon>
        <taxon>Owenia</taxon>
    </lineage>
</organism>
<evidence type="ECO:0000256" key="2">
    <source>
        <dbReference type="ARBA" id="ARBA00012513"/>
    </source>
</evidence>
<dbReference type="InterPro" id="IPR017441">
    <property type="entry name" value="Protein_kinase_ATP_BS"/>
</dbReference>
<keyword evidence="10" id="KW-0810">Translation regulation</keyword>
<feature type="chain" id="PRO_5044017479" description="non-specific serine/threonine protein kinase" evidence="17">
    <location>
        <begin position="19"/>
        <end position="1184"/>
    </location>
</feature>
<comment type="caution">
    <text evidence="18">The sequence shown here is derived from an EMBL/GenBank/DDBJ whole genome shotgun (WGS) entry which is preliminary data.</text>
</comment>
<dbReference type="FunFam" id="1.10.510.10:FF:000251">
    <property type="entry name" value="eukaryotic translation initiation factor 2-alpha kinase 3"/>
    <property type="match status" value="1"/>
</dbReference>
<feature type="compositionally biased region" description="Polar residues" evidence="16">
    <location>
        <begin position="870"/>
        <end position="882"/>
    </location>
</feature>
<evidence type="ECO:0000256" key="17">
    <source>
        <dbReference type="SAM" id="SignalP"/>
    </source>
</evidence>
<evidence type="ECO:0000256" key="15">
    <source>
        <dbReference type="ARBA" id="ARBA00041500"/>
    </source>
</evidence>
<dbReference type="InterPro" id="IPR011009">
    <property type="entry name" value="Kinase-like_dom_sf"/>
</dbReference>
<feature type="region of interest" description="Disordered" evidence="16">
    <location>
        <begin position="289"/>
        <end position="314"/>
    </location>
</feature>
<dbReference type="InterPro" id="IPR008271">
    <property type="entry name" value="Ser/Thr_kinase_AS"/>
</dbReference>
<evidence type="ECO:0000256" key="7">
    <source>
        <dbReference type="ARBA" id="ARBA00022777"/>
    </source>
</evidence>
<dbReference type="SUPFAM" id="SSF50998">
    <property type="entry name" value="Quinoprotein alcohol dehydrogenase-like"/>
    <property type="match status" value="1"/>
</dbReference>
<keyword evidence="5" id="KW-0808">Transferase</keyword>
<name>A0A8J1XUM8_OWEFU</name>
<evidence type="ECO:0000256" key="8">
    <source>
        <dbReference type="ARBA" id="ARBA00022824"/>
    </source>
</evidence>
<keyword evidence="4" id="KW-0597">Phosphoprotein</keyword>
<dbReference type="GO" id="GO:0005789">
    <property type="term" value="C:endoplasmic reticulum membrane"/>
    <property type="evidence" value="ECO:0007669"/>
    <property type="project" value="UniProtKB-SubCell"/>
</dbReference>